<organism evidence="7 8">
    <name type="scientific">Streptomyces poonensis</name>
    <dbReference type="NCBI Taxonomy" id="68255"/>
    <lineage>
        <taxon>Bacteria</taxon>
        <taxon>Bacillati</taxon>
        <taxon>Actinomycetota</taxon>
        <taxon>Actinomycetes</taxon>
        <taxon>Kitasatosporales</taxon>
        <taxon>Streptomycetaceae</taxon>
        <taxon>Streptomyces</taxon>
    </lineage>
</organism>
<dbReference type="SUPFAM" id="SSF57716">
    <property type="entry name" value="Glucocorticoid receptor-like (DNA-binding domain)"/>
    <property type="match status" value="1"/>
</dbReference>
<keyword evidence="2" id="KW-0863">Zinc-finger</keyword>
<evidence type="ECO:0000256" key="4">
    <source>
        <dbReference type="PROSITE-ProRule" id="PRU00510"/>
    </source>
</evidence>
<comment type="caution">
    <text evidence="7">The sequence shown here is derived from an EMBL/GenBank/DDBJ whole genome shotgun (WGS) entry which is preliminary data.</text>
</comment>
<keyword evidence="8" id="KW-1185">Reference proteome</keyword>
<reference evidence="7" key="1">
    <citation type="journal article" date="2014" name="Int. J. Syst. Evol. Microbiol.">
        <title>Complete genome sequence of Corynebacterium casei LMG S-19264T (=DSM 44701T), isolated from a smear-ripened cheese.</title>
        <authorList>
            <consortium name="US DOE Joint Genome Institute (JGI-PGF)"/>
            <person name="Walter F."/>
            <person name="Albersmeier A."/>
            <person name="Kalinowski J."/>
            <person name="Ruckert C."/>
        </authorList>
    </citation>
    <scope>NUCLEOTIDE SEQUENCE</scope>
    <source>
        <strain evidence="7">JCM 4815</strain>
    </source>
</reference>
<dbReference type="Pfam" id="PF01258">
    <property type="entry name" value="zf-dskA_traR"/>
    <property type="match status" value="1"/>
</dbReference>
<keyword evidence="1" id="KW-0479">Metal-binding</keyword>
<feature type="zinc finger region" description="dksA C4-type" evidence="4">
    <location>
        <begin position="118"/>
        <end position="142"/>
    </location>
</feature>
<protein>
    <recommendedName>
        <fullName evidence="6">Zinc finger DksA/TraR C4-type domain-containing protein</fullName>
    </recommendedName>
</protein>
<evidence type="ECO:0000313" key="8">
    <source>
        <dbReference type="Proteomes" id="UP000622166"/>
    </source>
</evidence>
<dbReference type="AlphaFoldDB" id="A0A918UE85"/>
<reference evidence="7" key="2">
    <citation type="submission" date="2020-09" db="EMBL/GenBank/DDBJ databases">
        <authorList>
            <person name="Sun Q."/>
            <person name="Ohkuma M."/>
        </authorList>
    </citation>
    <scope>NUCLEOTIDE SEQUENCE</scope>
    <source>
        <strain evidence="7">JCM 4815</strain>
    </source>
</reference>
<dbReference type="InterPro" id="IPR000962">
    <property type="entry name" value="Znf_DskA_TraR"/>
</dbReference>
<feature type="domain" description="Zinc finger DksA/TraR C4-type" evidence="6">
    <location>
        <begin position="113"/>
        <end position="148"/>
    </location>
</feature>
<dbReference type="Gene3D" id="1.20.120.910">
    <property type="entry name" value="DksA, coiled-coil domain"/>
    <property type="match status" value="1"/>
</dbReference>
<evidence type="ECO:0000256" key="5">
    <source>
        <dbReference type="SAM" id="MobiDB-lite"/>
    </source>
</evidence>
<dbReference type="PANTHER" id="PTHR33823:SF4">
    <property type="entry name" value="GENERAL STRESS PROTEIN 16O"/>
    <property type="match status" value="1"/>
</dbReference>
<accession>A0A918UE85</accession>
<feature type="compositionally biased region" description="Basic and acidic residues" evidence="5">
    <location>
        <begin position="7"/>
        <end position="31"/>
    </location>
</feature>
<dbReference type="RefSeq" id="WP_373299455.1">
    <property type="nucleotide sequence ID" value="NZ_BMVW01000001.1"/>
</dbReference>
<sequence length="155" mass="17656">MVNHQTIGDRDTYLDDHGTHLGDRETHVDDHGTHLDDRAVRLSPEDLAALQENLREQRLFRQEQLRQIAAAPRAEELLRRRSAGQAEVHVKLAASARMVLADVEAALRRIAEGSYGSCHLCRRPVDRERLMIVPQARYCAPCQQARYRRTGEAGR</sequence>
<dbReference type="PANTHER" id="PTHR33823">
    <property type="entry name" value="RNA POLYMERASE-BINDING TRANSCRIPTION FACTOR DKSA-RELATED"/>
    <property type="match status" value="1"/>
</dbReference>
<evidence type="ECO:0000256" key="1">
    <source>
        <dbReference type="ARBA" id="ARBA00022723"/>
    </source>
</evidence>
<name>A0A918UE85_9ACTN</name>
<feature type="region of interest" description="Disordered" evidence="5">
    <location>
        <begin position="1"/>
        <end position="31"/>
    </location>
</feature>
<dbReference type="GO" id="GO:0008270">
    <property type="term" value="F:zinc ion binding"/>
    <property type="evidence" value="ECO:0007669"/>
    <property type="project" value="UniProtKB-KW"/>
</dbReference>
<evidence type="ECO:0000259" key="6">
    <source>
        <dbReference type="Pfam" id="PF01258"/>
    </source>
</evidence>
<evidence type="ECO:0000313" key="7">
    <source>
        <dbReference type="EMBL" id="GGY94817.1"/>
    </source>
</evidence>
<dbReference type="PROSITE" id="PS51128">
    <property type="entry name" value="ZF_DKSA_2"/>
    <property type="match status" value="1"/>
</dbReference>
<keyword evidence="3" id="KW-0862">Zinc</keyword>
<evidence type="ECO:0000256" key="2">
    <source>
        <dbReference type="ARBA" id="ARBA00022771"/>
    </source>
</evidence>
<evidence type="ECO:0000256" key="3">
    <source>
        <dbReference type="ARBA" id="ARBA00022833"/>
    </source>
</evidence>
<gene>
    <name evidence="7" type="ORF">GCM10010365_11990</name>
</gene>
<proteinExistence type="predicted"/>
<dbReference type="Proteomes" id="UP000622166">
    <property type="component" value="Unassembled WGS sequence"/>
</dbReference>
<dbReference type="EMBL" id="BMVW01000001">
    <property type="protein sequence ID" value="GGY94817.1"/>
    <property type="molecule type" value="Genomic_DNA"/>
</dbReference>